<organism evidence="2 3">
    <name type="scientific">Pseudoduganella aquatica</name>
    <dbReference type="NCBI Taxonomy" id="2660641"/>
    <lineage>
        <taxon>Bacteria</taxon>
        <taxon>Pseudomonadati</taxon>
        <taxon>Pseudomonadota</taxon>
        <taxon>Betaproteobacteria</taxon>
        <taxon>Burkholderiales</taxon>
        <taxon>Oxalobacteraceae</taxon>
        <taxon>Telluria group</taxon>
        <taxon>Pseudoduganella</taxon>
    </lineage>
</organism>
<dbReference type="AlphaFoldDB" id="A0A7X4HAY7"/>
<proteinExistence type="predicted"/>
<dbReference type="EMBL" id="WWCU01000010">
    <property type="protein sequence ID" value="MYN07904.1"/>
    <property type="molecule type" value="Genomic_DNA"/>
</dbReference>
<dbReference type="InterPro" id="IPR036680">
    <property type="entry name" value="SPOR-like_sf"/>
</dbReference>
<sequence>MALDHFNLTRPPFSPAAGPAFHYEDAARRELLGALHYALRLGDGVIKVTGEPGSGKRMLCQVLAERLAQGAVPAAPPVQALLLGRGTQFPVSPLDAVCAIARQLDLAPGGLRTDEVMRLLHTHLAAGRAAGKLAVLLVEEAHALPLDTLETLRQLTNLSAGPHTLLPVVLVGTPELNHVLRQPRLRQLRERITLSFVVPPLPPELAPELLACRLRAAGHPDGALFQLDAAKLIARTAGADLHALVALADRSLAVAAGASASAVAMFHVRDAIKGVPVRPAGDAAPATPAVAVVAFAPTAPLVAEAAPALKTEAEPEPKLEPSFAAAPEVELAPTPAPEPPPPASPAALELAERFAAPPSTPPGGLQDLMPAQLRPSSLRRKAVIASGAMLAVAGIASAAFLLSPAAAPASAIAAAPQPAAAESVPTATAVASAPPAAAAAPAQSPVKAAASAPAIAAARGLTLDVPRHTAAAATSRPASLLKQSLLASKTWLRDEPANNFCVQIENFPASEPERAEQFLAATRAAIGLSEVHSYPMLIKGEPRIAIVYGSFASAKKVQEVQATLAERSGARHKIRTIKGIRDAVRLAQQKAASE</sequence>
<dbReference type="InterPro" id="IPR049945">
    <property type="entry name" value="AAA_22"/>
</dbReference>
<feature type="domain" description="ORC1/DEAH AAA+ ATPase" evidence="1">
    <location>
        <begin position="42"/>
        <end position="180"/>
    </location>
</feature>
<keyword evidence="3" id="KW-1185">Reference proteome</keyword>
<dbReference type="GO" id="GO:0042834">
    <property type="term" value="F:peptidoglycan binding"/>
    <property type="evidence" value="ECO:0007669"/>
    <property type="project" value="InterPro"/>
</dbReference>
<dbReference type="Gene3D" id="3.40.50.300">
    <property type="entry name" value="P-loop containing nucleotide triphosphate hydrolases"/>
    <property type="match status" value="1"/>
</dbReference>
<evidence type="ECO:0000313" key="2">
    <source>
        <dbReference type="EMBL" id="MYN07904.1"/>
    </source>
</evidence>
<dbReference type="Pfam" id="PF13401">
    <property type="entry name" value="AAA_22"/>
    <property type="match status" value="1"/>
</dbReference>
<dbReference type="InterPro" id="IPR027417">
    <property type="entry name" value="P-loop_NTPase"/>
</dbReference>
<dbReference type="PANTHER" id="PTHR35894">
    <property type="entry name" value="GENERAL SECRETION PATHWAY PROTEIN A-RELATED"/>
    <property type="match status" value="1"/>
</dbReference>
<dbReference type="PANTHER" id="PTHR35894:SF1">
    <property type="entry name" value="PHOSPHORIBULOKINASE _ URIDINE KINASE FAMILY"/>
    <property type="match status" value="1"/>
</dbReference>
<evidence type="ECO:0000259" key="1">
    <source>
        <dbReference type="Pfam" id="PF13401"/>
    </source>
</evidence>
<reference evidence="2 3" key="1">
    <citation type="submission" date="2019-12" db="EMBL/GenBank/DDBJ databases">
        <title>Novel species isolated from a subtropical stream in China.</title>
        <authorList>
            <person name="Lu H."/>
        </authorList>
    </citation>
    <scope>NUCLEOTIDE SEQUENCE [LARGE SCALE GENOMIC DNA]</scope>
    <source>
        <strain evidence="2 3">FT127W</strain>
    </source>
</reference>
<dbReference type="Proteomes" id="UP000450676">
    <property type="component" value="Unassembled WGS sequence"/>
</dbReference>
<dbReference type="GO" id="GO:0016887">
    <property type="term" value="F:ATP hydrolysis activity"/>
    <property type="evidence" value="ECO:0007669"/>
    <property type="project" value="InterPro"/>
</dbReference>
<dbReference type="RefSeq" id="WP_161072247.1">
    <property type="nucleotide sequence ID" value="NZ_WWCU01000010.1"/>
</dbReference>
<protein>
    <submittedName>
        <fullName evidence="2">AAA family ATPase</fullName>
    </submittedName>
</protein>
<dbReference type="SUPFAM" id="SSF52540">
    <property type="entry name" value="P-loop containing nucleoside triphosphate hydrolases"/>
    <property type="match status" value="1"/>
</dbReference>
<dbReference type="InterPro" id="IPR052026">
    <property type="entry name" value="ExeA_AAA_ATPase_DNA-bind"/>
</dbReference>
<evidence type="ECO:0000313" key="3">
    <source>
        <dbReference type="Proteomes" id="UP000450676"/>
    </source>
</evidence>
<gene>
    <name evidence="2" type="ORF">GTP77_11215</name>
</gene>
<comment type="caution">
    <text evidence="2">The sequence shown here is derived from an EMBL/GenBank/DDBJ whole genome shotgun (WGS) entry which is preliminary data.</text>
</comment>
<dbReference type="Gene3D" id="3.30.70.1070">
    <property type="entry name" value="Sporulation related repeat"/>
    <property type="match status" value="1"/>
</dbReference>
<accession>A0A7X4HAY7</accession>
<name>A0A7X4HAY7_9BURK</name>